<protein>
    <submittedName>
        <fullName evidence="8">Sulfatase</fullName>
    </submittedName>
</protein>
<reference evidence="8" key="1">
    <citation type="journal article" date="2020" name="mSystems">
        <title>Genome- and Community-Level Interaction Insights into Carbon Utilization and Element Cycling Functions of Hydrothermarchaeota in Hydrothermal Sediment.</title>
        <authorList>
            <person name="Zhou Z."/>
            <person name="Liu Y."/>
            <person name="Xu W."/>
            <person name="Pan J."/>
            <person name="Luo Z.H."/>
            <person name="Li M."/>
        </authorList>
    </citation>
    <scope>NUCLEOTIDE SEQUENCE [LARGE SCALE GENOMIC DNA]</scope>
    <source>
        <strain evidence="8">SpSt-339</strain>
    </source>
</reference>
<dbReference type="SUPFAM" id="SSF48371">
    <property type="entry name" value="ARM repeat"/>
    <property type="match status" value="1"/>
</dbReference>
<evidence type="ECO:0000256" key="6">
    <source>
        <dbReference type="SAM" id="SignalP"/>
    </source>
</evidence>
<feature type="compositionally biased region" description="Basic residues" evidence="5">
    <location>
        <begin position="625"/>
        <end position="636"/>
    </location>
</feature>
<dbReference type="Gene3D" id="1.25.10.10">
    <property type="entry name" value="Leucine-rich Repeat Variant"/>
    <property type="match status" value="1"/>
</dbReference>
<dbReference type="PROSITE" id="PS00523">
    <property type="entry name" value="SULFATASE_1"/>
    <property type="match status" value="1"/>
</dbReference>
<dbReference type="InterPro" id="IPR016024">
    <property type="entry name" value="ARM-type_fold"/>
</dbReference>
<feature type="region of interest" description="Disordered" evidence="5">
    <location>
        <begin position="610"/>
        <end position="636"/>
    </location>
</feature>
<dbReference type="InterPro" id="IPR050738">
    <property type="entry name" value="Sulfatase"/>
</dbReference>
<dbReference type="InterPro" id="IPR011989">
    <property type="entry name" value="ARM-like"/>
</dbReference>
<dbReference type="Pfam" id="PF13646">
    <property type="entry name" value="HEAT_2"/>
    <property type="match status" value="1"/>
</dbReference>
<comment type="similarity">
    <text evidence="1">Belongs to the sulfatase family.</text>
</comment>
<accession>A0A7C2K2I9</accession>
<feature type="domain" description="Sulfatase N-terminal" evidence="7">
    <location>
        <begin position="24"/>
        <end position="294"/>
    </location>
</feature>
<evidence type="ECO:0000256" key="3">
    <source>
        <dbReference type="ARBA" id="ARBA00022801"/>
    </source>
</evidence>
<evidence type="ECO:0000256" key="1">
    <source>
        <dbReference type="ARBA" id="ARBA00008779"/>
    </source>
</evidence>
<keyword evidence="2" id="KW-0479">Metal-binding</keyword>
<organism evidence="8">
    <name type="scientific">Schlesneria paludicola</name>
    <dbReference type="NCBI Taxonomy" id="360056"/>
    <lineage>
        <taxon>Bacteria</taxon>
        <taxon>Pseudomonadati</taxon>
        <taxon>Planctomycetota</taxon>
        <taxon>Planctomycetia</taxon>
        <taxon>Planctomycetales</taxon>
        <taxon>Planctomycetaceae</taxon>
        <taxon>Schlesneria</taxon>
    </lineage>
</organism>
<evidence type="ECO:0000259" key="7">
    <source>
        <dbReference type="Pfam" id="PF00884"/>
    </source>
</evidence>
<gene>
    <name evidence="8" type="ORF">ENQ76_13655</name>
</gene>
<dbReference type="InterPro" id="IPR000917">
    <property type="entry name" value="Sulfatase_N"/>
</dbReference>
<evidence type="ECO:0000256" key="4">
    <source>
        <dbReference type="ARBA" id="ARBA00022837"/>
    </source>
</evidence>
<keyword evidence="6" id="KW-0732">Signal</keyword>
<sequence>MFPRLMALAAVIGACANSPAADKPNILWLTSEDHGPQMGCYGDKLARTPNIDALAAKGMIFNRAWSCAPVCAPARTAIITGMYPSSTGGLHMRSMVPMPTGAKMYPQWLREAGYYCTNHSKEDYNVKKSAGVWDDSSNQAHWKNRTAGQPFFAVFNSTKSHESQIRTRPHTQITDPAKVRVPAYHPDTPEVRQDWAQYYDKVSEADADAGVRLRELEAAGLADDTIVFYYGDHGSGMPRSKRWPSNSGLHVPMVVYFPEKWRHLAPKEYQPGGRSDRLVNFVDLAPTVLSLAGIKPPEVMQGRAFAGPFQTSPPEFLFGERGRMDERYDLVRSVTDGRYVYLRNYNPHVSQAQHVDYQFQTPTTRIWREWFDQGRTNAAQSHFWRVPKSPEELYDLQADPDEVHNLANSPEHREILNRLRQAQRDHAAETRDVCFLPEGEIHSRSQGTTPYDMAHDDAKYPLARIIAAAELASNLDPAAAPELAPLMTDSDSAVRYWATLGLLMRGADAVGAHRDRLQKALGDQSPYVRIAAAQALAEFGNPSDRPAALAVLSELAPPAKHDVFVSMAALNAIEALGPKGAPLVEGIRSMDPKGPSPDGRFDSYVPRLMANITGEPPAAQPPQPKNKKKAGGQKTP</sequence>
<dbReference type="PANTHER" id="PTHR42693:SF53">
    <property type="entry name" value="ENDO-4-O-SULFATASE"/>
    <property type="match status" value="1"/>
</dbReference>
<dbReference type="PROSITE" id="PS51257">
    <property type="entry name" value="PROKAR_LIPOPROTEIN"/>
    <property type="match status" value="1"/>
</dbReference>
<dbReference type="Gene3D" id="3.40.720.10">
    <property type="entry name" value="Alkaline Phosphatase, subunit A"/>
    <property type="match status" value="1"/>
</dbReference>
<dbReference type="PANTHER" id="PTHR42693">
    <property type="entry name" value="ARYLSULFATASE FAMILY MEMBER"/>
    <property type="match status" value="1"/>
</dbReference>
<dbReference type="CDD" id="cd16027">
    <property type="entry name" value="SGSH"/>
    <property type="match status" value="1"/>
</dbReference>
<keyword evidence="3" id="KW-0378">Hydrolase</keyword>
<dbReference type="InterPro" id="IPR024607">
    <property type="entry name" value="Sulfatase_CS"/>
</dbReference>
<feature type="signal peptide" evidence="6">
    <location>
        <begin position="1"/>
        <end position="20"/>
    </location>
</feature>
<dbReference type="InterPro" id="IPR017850">
    <property type="entry name" value="Alkaline_phosphatase_core_sf"/>
</dbReference>
<dbReference type="GO" id="GO:0046872">
    <property type="term" value="F:metal ion binding"/>
    <property type="evidence" value="ECO:0007669"/>
    <property type="project" value="UniProtKB-KW"/>
</dbReference>
<evidence type="ECO:0000256" key="2">
    <source>
        <dbReference type="ARBA" id="ARBA00022723"/>
    </source>
</evidence>
<keyword evidence="4" id="KW-0106">Calcium</keyword>
<dbReference type="GO" id="GO:0004065">
    <property type="term" value="F:arylsulfatase activity"/>
    <property type="evidence" value="ECO:0007669"/>
    <property type="project" value="TreeGrafter"/>
</dbReference>
<dbReference type="SUPFAM" id="SSF53649">
    <property type="entry name" value="Alkaline phosphatase-like"/>
    <property type="match status" value="1"/>
</dbReference>
<dbReference type="AlphaFoldDB" id="A0A7C2K2I9"/>
<evidence type="ECO:0000256" key="5">
    <source>
        <dbReference type="SAM" id="MobiDB-lite"/>
    </source>
</evidence>
<comment type="caution">
    <text evidence="8">The sequence shown here is derived from an EMBL/GenBank/DDBJ whole genome shotgun (WGS) entry which is preliminary data.</text>
</comment>
<feature type="chain" id="PRO_5028316100" evidence="6">
    <location>
        <begin position="21"/>
        <end position="636"/>
    </location>
</feature>
<evidence type="ECO:0000313" key="8">
    <source>
        <dbReference type="EMBL" id="HEN16501.1"/>
    </source>
</evidence>
<dbReference type="Pfam" id="PF00884">
    <property type="entry name" value="Sulfatase"/>
    <property type="match status" value="1"/>
</dbReference>
<dbReference type="EMBL" id="DSOK01000376">
    <property type="protein sequence ID" value="HEN16501.1"/>
    <property type="molecule type" value="Genomic_DNA"/>
</dbReference>
<proteinExistence type="inferred from homology"/>
<name>A0A7C2K2I9_9PLAN</name>